<evidence type="ECO:0000313" key="3">
    <source>
        <dbReference type="EMBL" id="MFD2515370.1"/>
    </source>
</evidence>
<feature type="domain" description="DUF3347" evidence="2">
    <location>
        <begin position="73"/>
        <end position="162"/>
    </location>
</feature>
<dbReference type="PROSITE" id="PS51257">
    <property type="entry name" value="PROKAR_LIPOPROTEIN"/>
    <property type="match status" value="1"/>
</dbReference>
<reference evidence="4" key="1">
    <citation type="journal article" date="2019" name="Int. J. Syst. Evol. Microbiol.">
        <title>The Global Catalogue of Microorganisms (GCM) 10K type strain sequencing project: providing services to taxonomists for standard genome sequencing and annotation.</title>
        <authorList>
            <consortium name="The Broad Institute Genomics Platform"/>
            <consortium name="The Broad Institute Genome Sequencing Center for Infectious Disease"/>
            <person name="Wu L."/>
            <person name="Ma J."/>
        </authorList>
    </citation>
    <scope>NUCLEOTIDE SEQUENCE [LARGE SCALE GENOMIC DNA]</scope>
    <source>
        <strain evidence="4">KCTC 42498</strain>
    </source>
</reference>
<dbReference type="InterPro" id="IPR021782">
    <property type="entry name" value="DUF3347"/>
</dbReference>
<keyword evidence="4" id="KW-1185">Reference proteome</keyword>
<sequence>MKKTFFTAAVIAAFAFTACSETTTENAEVAVEQTEEMDHSTMDHSQMPTSVVVETPNFESVSEPMQTQIEQLVDQYMKLKDALVASDAQAAQAAANEVVTVAKAMPVATLTTDEKAYAEEKTQEVISSATSIASANDLAAQRENLEMLSESVFSLAKAFNAADETLYYQHCPMAMDNKGGYWLSSNEEIRNPYFGESMLKCGSVEEVYKK</sequence>
<comment type="caution">
    <text evidence="3">The sequence shown here is derived from an EMBL/GenBank/DDBJ whole genome shotgun (WGS) entry which is preliminary data.</text>
</comment>
<dbReference type="Proteomes" id="UP001597544">
    <property type="component" value="Unassembled WGS sequence"/>
</dbReference>
<accession>A0ABW5IPQ7</accession>
<gene>
    <name evidence="3" type="ORF">ACFSRY_15965</name>
</gene>
<keyword evidence="1" id="KW-0732">Signal</keyword>
<dbReference type="EMBL" id="JBHULU010000021">
    <property type="protein sequence ID" value="MFD2515370.1"/>
    <property type="molecule type" value="Genomic_DNA"/>
</dbReference>
<organism evidence="3 4">
    <name type="scientific">Pontibacter locisalis</name>
    <dbReference type="NCBI Taxonomy" id="1719035"/>
    <lineage>
        <taxon>Bacteria</taxon>
        <taxon>Pseudomonadati</taxon>
        <taxon>Bacteroidota</taxon>
        <taxon>Cytophagia</taxon>
        <taxon>Cytophagales</taxon>
        <taxon>Hymenobacteraceae</taxon>
        <taxon>Pontibacter</taxon>
    </lineage>
</organism>
<evidence type="ECO:0000313" key="4">
    <source>
        <dbReference type="Proteomes" id="UP001597544"/>
    </source>
</evidence>
<evidence type="ECO:0000259" key="2">
    <source>
        <dbReference type="Pfam" id="PF11827"/>
    </source>
</evidence>
<feature type="chain" id="PRO_5047502601" evidence="1">
    <location>
        <begin position="21"/>
        <end position="210"/>
    </location>
</feature>
<dbReference type="Pfam" id="PF11827">
    <property type="entry name" value="DUF3347"/>
    <property type="match status" value="1"/>
</dbReference>
<proteinExistence type="predicted"/>
<evidence type="ECO:0000256" key="1">
    <source>
        <dbReference type="SAM" id="SignalP"/>
    </source>
</evidence>
<dbReference type="RefSeq" id="WP_377509960.1">
    <property type="nucleotide sequence ID" value="NZ_JBHULU010000021.1"/>
</dbReference>
<protein>
    <submittedName>
        <fullName evidence="3">DUF3347 domain-containing protein</fullName>
    </submittedName>
</protein>
<feature type="signal peptide" evidence="1">
    <location>
        <begin position="1"/>
        <end position="20"/>
    </location>
</feature>
<name>A0ABW5IPQ7_9BACT</name>